<dbReference type="CDD" id="cd05822">
    <property type="entry name" value="TLP_HIUase"/>
    <property type="match status" value="1"/>
</dbReference>
<evidence type="ECO:0000256" key="7">
    <source>
        <dbReference type="PIRSR" id="PIRSR600895-51"/>
    </source>
</evidence>
<evidence type="ECO:0000256" key="2">
    <source>
        <dbReference type="ARBA" id="ARBA00002704"/>
    </source>
</evidence>
<dbReference type="InterPro" id="IPR014306">
    <property type="entry name" value="Hydroxyisourate_hydrolase"/>
</dbReference>
<evidence type="ECO:0000313" key="10">
    <source>
        <dbReference type="EMBL" id="MCT8974104.1"/>
    </source>
</evidence>
<evidence type="ECO:0000256" key="4">
    <source>
        <dbReference type="ARBA" id="ARBA00011881"/>
    </source>
</evidence>
<protein>
    <recommendedName>
        <fullName evidence="8">5-hydroxyisourate hydrolase</fullName>
        <shortName evidence="8">HIU hydrolase</shortName>
        <shortName evidence="8">HIUHase</shortName>
        <ecNumber evidence="8">3.5.2.17</ecNumber>
    </recommendedName>
</protein>
<dbReference type="RefSeq" id="WP_261617687.1">
    <property type="nucleotide sequence ID" value="NZ_JALIDZ010000010.1"/>
</dbReference>
<dbReference type="InterPro" id="IPR023416">
    <property type="entry name" value="Transthyretin/HIU_hydrolase_d"/>
</dbReference>
<dbReference type="FunFam" id="2.60.40.180:FF:000005">
    <property type="entry name" value="5-hydroxyisourate hydrolase"/>
    <property type="match status" value="1"/>
</dbReference>
<keyword evidence="11" id="KW-1185">Reference proteome</keyword>
<dbReference type="GO" id="GO:0033971">
    <property type="term" value="F:hydroxyisourate hydrolase activity"/>
    <property type="evidence" value="ECO:0007669"/>
    <property type="project" value="UniProtKB-EC"/>
</dbReference>
<dbReference type="PRINTS" id="PR00189">
    <property type="entry name" value="TRNSTHYRETIN"/>
</dbReference>
<comment type="catalytic activity">
    <reaction evidence="1 8">
        <text>5-hydroxyisourate + H2O = 5-hydroxy-2-oxo-4-ureido-2,5-dihydro-1H-imidazole-5-carboxylate + H(+)</text>
        <dbReference type="Rhea" id="RHEA:23736"/>
        <dbReference type="ChEBI" id="CHEBI:15377"/>
        <dbReference type="ChEBI" id="CHEBI:15378"/>
        <dbReference type="ChEBI" id="CHEBI:18072"/>
        <dbReference type="ChEBI" id="CHEBI:58639"/>
        <dbReference type="EC" id="3.5.2.17"/>
    </reaction>
</comment>
<feature type="domain" description="Transthyretin/hydroxyisourate hydrolase" evidence="9">
    <location>
        <begin position="4"/>
        <end position="114"/>
    </location>
</feature>
<organism evidence="10 11">
    <name type="scientific">Microbaculum marinisediminis</name>
    <dbReference type="NCBI Taxonomy" id="2931392"/>
    <lineage>
        <taxon>Bacteria</taxon>
        <taxon>Pseudomonadati</taxon>
        <taxon>Pseudomonadota</taxon>
        <taxon>Alphaproteobacteria</taxon>
        <taxon>Hyphomicrobiales</taxon>
        <taxon>Tepidamorphaceae</taxon>
        <taxon>Microbaculum</taxon>
    </lineage>
</organism>
<dbReference type="InterPro" id="IPR000895">
    <property type="entry name" value="Transthyretin/HIU_hydrolase"/>
</dbReference>
<name>A0AAW5R648_9HYPH</name>
<evidence type="ECO:0000256" key="5">
    <source>
        <dbReference type="ARBA" id="ARBA00022631"/>
    </source>
</evidence>
<gene>
    <name evidence="10" type="primary">uraH</name>
    <name evidence="10" type="ORF">MUB46_19745</name>
</gene>
<keyword evidence="6 8" id="KW-0378">Hydrolase</keyword>
<feature type="binding site" evidence="7">
    <location>
        <position position="112"/>
    </location>
    <ligand>
        <name>substrate</name>
    </ligand>
</feature>
<feature type="binding site" evidence="7">
    <location>
        <position position="7"/>
    </location>
    <ligand>
        <name>substrate</name>
    </ligand>
</feature>
<sequence length="115" mass="12361">MGRLTTHVLDTSTGRPAGGLTIELFRSGRDEAILTATTNSDGRLDSPLLEGAPLTPGAYELRFHVADYFRGAGVTLPDPPFLDVVPIRFGIADATAHYHVPLLISPYGYSTYRGS</sequence>
<dbReference type="GO" id="GO:0006144">
    <property type="term" value="P:purine nucleobase metabolic process"/>
    <property type="evidence" value="ECO:0007669"/>
    <property type="project" value="UniProtKB-KW"/>
</dbReference>
<dbReference type="PANTHER" id="PTHR10395">
    <property type="entry name" value="URICASE AND TRANSTHYRETIN-RELATED"/>
    <property type="match status" value="1"/>
</dbReference>
<evidence type="ECO:0000313" key="11">
    <source>
        <dbReference type="Proteomes" id="UP001320898"/>
    </source>
</evidence>
<evidence type="ECO:0000256" key="1">
    <source>
        <dbReference type="ARBA" id="ARBA00001043"/>
    </source>
</evidence>
<evidence type="ECO:0000256" key="8">
    <source>
        <dbReference type="RuleBase" id="RU361270"/>
    </source>
</evidence>
<comment type="caution">
    <text evidence="10">The sequence shown here is derived from an EMBL/GenBank/DDBJ whole genome shotgun (WGS) entry which is preliminary data.</text>
</comment>
<comment type="function">
    <text evidence="2">Catalyzes the hydrolysis of 5-hydroxyisourate (HIU) to 2-oxo-4-hydroxy-4-carboxy-5-ureidoimidazoline (OHCU).</text>
</comment>
<dbReference type="EMBL" id="JALIDZ010000010">
    <property type="protein sequence ID" value="MCT8974104.1"/>
    <property type="molecule type" value="Genomic_DNA"/>
</dbReference>
<dbReference type="AlphaFoldDB" id="A0AAW5R648"/>
<dbReference type="InterPro" id="IPR023419">
    <property type="entry name" value="Transthyretin_CS"/>
</dbReference>
<dbReference type="Proteomes" id="UP001320898">
    <property type="component" value="Unassembled WGS sequence"/>
</dbReference>
<accession>A0AAW5R648</accession>
<comment type="subunit">
    <text evidence="4 8">Homotetramer.</text>
</comment>
<reference evidence="10 11" key="1">
    <citation type="submission" date="2022-04" db="EMBL/GenBank/DDBJ databases">
        <authorList>
            <person name="Ye Y.-Q."/>
            <person name="Du Z.-J."/>
        </authorList>
    </citation>
    <scope>NUCLEOTIDE SEQUENCE [LARGE SCALE GENOMIC DNA]</scope>
    <source>
        <strain evidence="10 11">A6E488</strain>
    </source>
</reference>
<proteinExistence type="inferred from homology"/>
<dbReference type="InterPro" id="IPR036817">
    <property type="entry name" value="Transthyretin/HIU_hydrolase_sf"/>
</dbReference>
<dbReference type="PROSITE" id="PS00768">
    <property type="entry name" value="TRANSTHYRETIN_1"/>
    <property type="match status" value="1"/>
</dbReference>
<dbReference type="Pfam" id="PF00576">
    <property type="entry name" value="Transthyretin"/>
    <property type="match status" value="1"/>
</dbReference>
<dbReference type="NCBIfam" id="TIGR02962">
    <property type="entry name" value="hdxy_isourate"/>
    <property type="match status" value="1"/>
</dbReference>
<dbReference type="SUPFAM" id="SSF49472">
    <property type="entry name" value="Transthyretin (synonym: prealbumin)"/>
    <property type="match status" value="1"/>
</dbReference>
<evidence type="ECO:0000256" key="3">
    <source>
        <dbReference type="ARBA" id="ARBA00009850"/>
    </source>
</evidence>
<dbReference type="PANTHER" id="PTHR10395:SF7">
    <property type="entry name" value="5-HYDROXYISOURATE HYDROLASE"/>
    <property type="match status" value="1"/>
</dbReference>
<feature type="binding site" evidence="7">
    <location>
        <position position="43"/>
    </location>
    <ligand>
        <name>substrate</name>
    </ligand>
</feature>
<dbReference type="EC" id="3.5.2.17" evidence="8"/>
<keyword evidence="5 8" id="KW-0659">Purine metabolism</keyword>
<dbReference type="PROSITE" id="PS00769">
    <property type="entry name" value="TRANSTHYRETIN_2"/>
    <property type="match status" value="1"/>
</dbReference>
<dbReference type="Gene3D" id="2.60.40.180">
    <property type="entry name" value="Transthyretin/hydroxyisourate hydrolase domain"/>
    <property type="match status" value="1"/>
</dbReference>
<dbReference type="InterPro" id="IPR023418">
    <property type="entry name" value="Thyroxine_BS"/>
</dbReference>
<evidence type="ECO:0000256" key="6">
    <source>
        <dbReference type="ARBA" id="ARBA00022801"/>
    </source>
</evidence>
<comment type="similarity">
    <text evidence="3 8">Belongs to the transthyretin family. 5-hydroxyisourate hydrolase subfamily.</text>
</comment>
<evidence type="ECO:0000259" key="9">
    <source>
        <dbReference type="Pfam" id="PF00576"/>
    </source>
</evidence>